<keyword evidence="3" id="KW-1185">Reference proteome</keyword>
<feature type="region of interest" description="Disordered" evidence="1">
    <location>
        <begin position="1"/>
        <end position="105"/>
    </location>
</feature>
<organism evidence="2 3">
    <name type="scientific">Pleurodeles waltl</name>
    <name type="common">Iberian ribbed newt</name>
    <dbReference type="NCBI Taxonomy" id="8319"/>
    <lineage>
        <taxon>Eukaryota</taxon>
        <taxon>Metazoa</taxon>
        <taxon>Chordata</taxon>
        <taxon>Craniata</taxon>
        <taxon>Vertebrata</taxon>
        <taxon>Euteleostomi</taxon>
        <taxon>Amphibia</taxon>
        <taxon>Batrachia</taxon>
        <taxon>Caudata</taxon>
        <taxon>Salamandroidea</taxon>
        <taxon>Salamandridae</taxon>
        <taxon>Pleurodelinae</taxon>
        <taxon>Pleurodeles</taxon>
    </lineage>
</organism>
<dbReference type="AlphaFoldDB" id="A0AAV7VE12"/>
<feature type="compositionally biased region" description="Basic and acidic residues" evidence="1">
    <location>
        <begin position="1"/>
        <end position="13"/>
    </location>
</feature>
<evidence type="ECO:0000256" key="1">
    <source>
        <dbReference type="SAM" id="MobiDB-lite"/>
    </source>
</evidence>
<proteinExistence type="predicted"/>
<sequence>MRLGPGEREESACVKEQVQPGEAGLQGKRCDCGSSGTCPGLGTAPTGTAQGDSIGPAISASPVALESETENSQPPCDRPTMPDRLSELGFQEFPSVTPATENELF</sequence>
<dbReference type="EMBL" id="JANPWB010000003">
    <property type="protein sequence ID" value="KAJ1199096.1"/>
    <property type="molecule type" value="Genomic_DNA"/>
</dbReference>
<protein>
    <submittedName>
        <fullName evidence="2">Uncharacterized protein</fullName>
    </submittedName>
</protein>
<evidence type="ECO:0000313" key="2">
    <source>
        <dbReference type="EMBL" id="KAJ1199096.1"/>
    </source>
</evidence>
<dbReference type="Proteomes" id="UP001066276">
    <property type="component" value="Chromosome 2_1"/>
</dbReference>
<comment type="caution">
    <text evidence="2">The sequence shown here is derived from an EMBL/GenBank/DDBJ whole genome shotgun (WGS) entry which is preliminary data.</text>
</comment>
<gene>
    <name evidence="2" type="ORF">NDU88_002934</name>
</gene>
<evidence type="ECO:0000313" key="3">
    <source>
        <dbReference type="Proteomes" id="UP001066276"/>
    </source>
</evidence>
<accession>A0AAV7VE12</accession>
<reference evidence="2" key="1">
    <citation type="journal article" date="2022" name="bioRxiv">
        <title>Sequencing and chromosome-scale assembly of the giantPleurodeles waltlgenome.</title>
        <authorList>
            <person name="Brown T."/>
            <person name="Elewa A."/>
            <person name="Iarovenko S."/>
            <person name="Subramanian E."/>
            <person name="Araus A.J."/>
            <person name="Petzold A."/>
            <person name="Susuki M."/>
            <person name="Suzuki K.-i.T."/>
            <person name="Hayashi T."/>
            <person name="Toyoda A."/>
            <person name="Oliveira C."/>
            <person name="Osipova E."/>
            <person name="Leigh N.D."/>
            <person name="Simon A."/>
            <person name="Yun M.H."/>
        </authorList>
    </citation>
    <scope>NUCLEOTIDE SEQUENCE</scope>
    <source>
        <strain evidence="2">20211129_DDA</strain>
        <tissue evidence="2">Liver</tissue>
    </source>
</reference>
<name>A0AAV7VE12_PLEWA</name>